<dbReference type="Proteomes" id="UP001590950">
    <property type="component" value="Unassembled WGS sequence"/>
</dbReference>
<organism evidence="1 2">
    <name type="scientific">Stereocaulon virgatum</name>
    <dbReference type="NCBI Taxonomy" id="373712"/>
    <lineage>
        <taxon>Eukaryota</taxon>
        <taxon>Fungi</taxon>
        <taxon>Dikarya</taxon>
        <taxon>Ascomycota</taxon>
        <taxon>Pezizomycotina</taxon>
        <taxon>Lecanoromycetes</taxon>
        <taxon>OSLEUM clade</taxon>
        <taxon>Lecanoromycetidae</taxon>
        <taxon>Lecanorales</taxon>
        <taxon>Lecanorineae</taxon>
        <taxon>Stereocaulaceae</taxon>
        <taxon>Stereocaulon</taxon>
    </lineage>
</organism>
<keyword evidence="2" id="KW-1185">Reference proteome</keyword>
<comment type="caution">
    <text evidence="1">The sequence shown here is derived from an EMBL/GenBank/DDBJ whole genome shotgun (WGS) entry which is preliminary data.</text>
</comment>
<sequence>MTVRGATKTPYFWETTPVATIQGLVAGVEMSVPITISAQETPQSQLGHATMDRAAAMSIFQPVLDDITRVAIVKVELSSVKYETGNVAAYKGNDAFSICNFGPQYMTNVSLIHKTPSE</sequence>
<proteinExistence type="predicted"/>
<evidence type="ECO:0000313" key="1">
    <source>
        <dbReference type="EMBL" id="KAL2043406.1"/>
    </source>
</evidence>
<reference evidence="1 2" key="1">
    <citation type="submission" date="2024-09" db="EMBL/GenBank/DDBJ databases">
        <title>Rethinking Asexuality: The Enigmatic Case of Functional Sexual Genes in Lepraria (Stereocaulaceae).</title>
        <authorList>
            <person name="Doellman M."/>
            <person name="Sun Y."/>
            <person name="Barcenas-Pena A."/>
            <person name="Lumbsch H.T."/>
            <person name="Grewe F."/>
        </authorList>
    </citation>
    <scope>NUCLEOTIDE SEQUENCE [LARGE SCALE GENOMIC DNA]</scope>
    <source>
        <strain evidence="1 2">Mercado 3170</strain>
    </source>
</reference>
<dbReference type="EMBL" id="JBEFKJ010000011">
    <property type="protein sequence ID" value="KAL2043406.1"/>
    <property type="molecule type" value="Genomic_DNA"/>
</dbReference>
<accession>A0ABR4AD39</accession>
<protein>
    <submittedName>
        <fullName evidence="1">Uncharacterized protein</fullName>
    </submittedName>
</protein>
<evidence type="ECO:0000313" key="2">
    <source>
        <dbReference type="Proteomes" id="UP001590950"/>
    </source>
</evidence>
<gene>
    <name evidence="1" type="ORF">N7G274_003712</name>
</gene>
<name>A0ABR4AD39_9LECA</name>